<proteinExistence type="inferred from homology"/>
<gene>
    <name evidence="3" type="ORF">MKW94_009873</name>
</gene>
<keyword evidence="2" id="KW-0210">Decarboxylase</keyword>
<dbReference type="Proteomes" id="UP001177140">
    <property type="component" value="Unassembled WGS sequence"/>
</dbReference>
<evidence type="ECO:0000256" key="2">
    <source>
        <dbReference type="ARBA" id="ARBA00022793"/>
    </source>
</evidence>
<protein>
    <submittedName>
        <fullName evidence="3">Uncharacterized protein</fullName>
    </submittedName>
</protein>
<reference evidence="3" key="1">
    <citation type="submission" date="2022-03" db="EMBL/GenBank/DDBJ databases">
        <title>A functionally conserved STORR gene fusion in Papaver species that diverged 16.8 million years ago.</title>
        <authorList>
            <person name="Catania T."/>
        </authorList>
    </citation>
    <scope>NUCLEOTIDE SEQUENCE</scope>
    <source>
        <strain evidence="3">S-191538</strain>
    </source>
</reference>
<organism evidence="3 4">
    <name type="scientific">Papaver nudicaule</name>
    <name type="common">Iceland poppy</name>
    <dbReference type="NCBI Taxonomy" id="74823"/>
    <lineage>
        <taxon>Eukaryota</taxon>
        <taxon>Viridiplantae</taxon>
        <taxon>Streptophyta</taxon>
        <taxon>Embryophyta</taxon>
        <taxon>Tracheophyta</taxon>
        <taxon>Spermatophyta</taxon>
        <taxon>Magnoliopsida</taxon>
        <taxon>Ranunculales</taxon>
        <taxon>Papaveraceae</taxon>
        <taxon>Papaveroideae</taxon>
        <taxon>Papaver</taxon>
    </lineage>
</organism>
<dbReference type="PANTHER" id="PTHR46101">
    <property type="match status" value="1"/>
</dbReference>
<keyword evidence="4" id="KW-1185">Reference proteome</keyword>
<dbReference type="EMBL" id="JAJJMA010190433">
    <property type="protein sequence ID" value="MCL7038429.1"/>
    <property type="molecule type" value="Genomic_DNA"/>
</dbReference>
<dbReference type="InterPro" id="IPR015424">
    <property type="entry name" value="PyrdxlP-dep_Trfase"/>
</dbReference>
<dbReference type="Gene3D" id="3.40.640.10">
    <property type="entry name" value="Type I PLP-dependent aspartate aminotransferase-like (Major domain)"/>
    <property type="match status" value="1"/>
</dbReference>
<dbReference type="AlphaFoldDB" id="A0AA41SL91"/>
<dbReference type="Gene3D" id="3.90.1150.10">
    <property type="entry name" value="Aspartate Aminotransferase, domain 1"/>
    <property type="match status" value="1"/>
</dbReference>
<sequence>MFILHINIKIQIVEYNGSVTNISLYCLNATRMPTVMMANLKAMRVNLNYEPFNVKHQLLHACIPSPSAKRSVMMLFQTCDISASTIVVIPLLRPSMVSIPDSLKWVHVLDWFARLWGIKKDEYWGYITTGGTEGNFHGSLCRLLPDGILYTSDDSHYSVFRAAQMYRMNCVKVDSLVSGEIDCADFKAKLLRTTVKGGIDDLVRVIETLKTTGFAEDRFYIHCDGALFGLMMPFSDPPLSFSSNPQPCYFHCLSRLQKSRLRSQLGVFLFRGTSFTGVQCLVDCGVQIIRLDHIRVLSRTRNIDYIGYQDATLMGSRSGHAPIFLWYALKPKRLPSVTKRSPNVSQECQYLKDCLRTSGISAMLNEFSNIVVLEKPQNEEFVRYWQLAIQGNLAHIVVMPNITIEQLDEFLRELAEKRGIWLQEGKLQPLYVSANIGKENCAFHLHK</sequence>
<evidence type="ECO:0000256" key="1">
    <source>
        <dbReference type="ARBA" id="ARBA00009533"/>
    </source>
</evidence>
<accession>A0AA41SL91</accession>
<keyword evidence="2" id="KW-0456">Lyase</keyword>
<dbReference type="GO" id="GO:0016831">
    <property type="term" value="F:carboxy-lyase activity"/>
    <property type="evidence" value="ECO:0007669"/>
    <property type="project" value="UniProtKB-KW"/>
</dbReference>
<comment type="caution">
    <text evidence="3">The sequence shown here is derived from an EMBL/GenBank/DDBJ whole genome shotgun (WGS) entry which is preliminary data.</text>
</comment>
<evidence type="ECO:0000313" key="4">
    <source>
        <dbReference type="Proteomes" id="UP001177140"/>
    </source>
</evidence>
<dbReference type="PANTHER" id="PTHR46101:SF2">
    <property type="entry name" value="SERINE DECARBOXYLASE"/>
    <property type="match status" value="1"/>
</dbReference>
<name>A0AA41SL91_PAPNU</name>
<dbReference type="InterPro" id="IPR015421">
    <property type="entry name" value="PyrdxlP-dep_Trfase_major"/>
</dbReference>
<evidence type="ECO:0000313" key="3">
    <source>
        <dbReference type="EMBL" id="MCL7038429.1"/>
    </source>
</evidence>
<dbReference type="SUPFAM" id="SSF53383">
    <property type="entry name" value="PLP-dependent transferases"/>
    <property type="match status" value="1"/>
</dbReference>
<dbReference type="InterPro" id="IPR051151">
    <property type="entry name" value="Group_II_Decarboxylase"/>
</dbReference>
<dbReference type="InterPro" id="IPR015422">
    <property type="entry name" value="PyrdxlP-dep_Trfase_small"/>
</dbReference>
<comment type="similarity">
    <text evidence="1">Belongs to the group II decarboxylase family.</text>
</comment>